<keyword evidence="2" id="KW-0378">Hydrolase</keyword>
<sequence length="365" mass="38259">MRARDLGVVVGVHPTGEHNAITDVPGVRVGHVTLHDDGPPAVHTGVTVVVPHDDIWTEPVFAGAHRLNGSGELTGLEWIRESGELTTAIGLTNTHSVGVVRDALVDAQIGARGEGVYWSLPVVGETYDGLLSDINGHHVRAEHVHQALADARGGPVAEGNVGGGAGMICHEFKGGIGTASRVTDTAAGRYTVGALVQANHGRRERLRVNGIGVGARIGPDVVPLPGVPAQFERGSGSIIVLVATDAPLLPHQCTRLAQRAALAVANVGGTGEQYSGDLMLAFATGNRGIPSYAWDEDPQAERPEVPLRMVAPQLMTRLFDLTVEATEEAIVNALVAATTLTGRHGMTVHALPHDLLAQACFQEER</sequence>
<evidence type="ECO:0000313" key="3">
    <source>
        <dbReference type="Proteomes" id="UP000178953"/>
    </source>
</evidence>
<accession>A0A1E8Q7Q2</accession>
<dbReference type="InterPro" id="IPR016117">
    <property type="entry name" value="ArgJ-like_dom_sf"/>
</dbReference>
<organism evidence="2 3">
    <name type="scientific">Mycolicibacterium grossiae</name>
    <dbReference type="NCBI Taxonomy" id="1552759"/>
    <lineage>
        <taxon>Bacteria</taxon>
        <taxon>Bacillati</taxon>
        <taxon>Actinomycetota</taxon>
        <taxon>Actinomycetes</taxon>
        <taxon>Mycobacteriales</taxon>
        <taxon>Mycobacteriaceae</taxon>
        <taxon>Mycolicibacterium</taxon>
    </lineage>
</organism>
<dbReference type="GO" id="GO:0004177">
    <property type="term" value="F:aminopeptidase activity"/>
    <property type="evidence" value="ECO:0007669"/>
    <property type="project" value="UniProtKB-KW"/>
</dbReference>
<dbReference type="OrthoDB" id="9770388at2"/>
<proteinExistence type="inferred from homology"/>
<comment type="caution">
    <text evidence="2">The sequence shown here is derived from an EMBL/GenBank/DDBJ whole genome shotgun (WGS) entry which is preliminary data.</text>
</comment>
<keyword evidence="3" id="KW-1185">Reference proteome</keyword>
<protein>
    <submittedName>
        <fullName evidence="2">Aminopeptidase</fullName>
    </submittedName>
</protein>
<name>A0A1E8Q7Q2_9MYCO</name>
<dbReference type="InterPro" id="IPR005321">
    <property type="entry name" value="Peptidase_S58_DmpA"/>
</dbReference>
<dbReference type="PANTHER" id="PTHR36512:SF3">
    <property type="entry name" value="BLR5678 PROTEIN"/>
    <property type="match status" value="1"/>
</dbReference>
<evidence type="ECO:0000313" key="2">
    <source>
        <dbReference type="EMBL" id="OFJ54485.1"/>
    </source>
</evidence>
<reference evidence="2 3" key="1">
    <citation type="submission" date="2016-09" db="EMBL/GenBank/DDBJ databases">
        <title>genome sequence of Mycobacterium sp. 739 SCH.</title>
        <authorList>
            <person name="Greninger A.L."/>
            <person name="Qin X."/>
            <person name="Jerome K."/>
            <person name="Vora S."/>
            <person name="Quinn K."/>
        </authorList>
    </citation>
    <scope>NUCLEOTIDE SEQUENCE [LARGE SCALE GENOMIC DNA]</scope>
    <source>
        <strain evidence="2 3">SCH</strain>
    </source>
</reference>
<dbReference type="Proteomes" id="UP000178953">
    <property type="component" value="Unassembled WGS sequence"/>
</dbReference>
<dbReference type="RefSeq" id="WP_070352367.1">
    <property type="nucleotide sequence ID" value="NZ_CP043474.1"/>
</dbReference>
<dbReference type="CDD" id="cd02253">
    <property type="entry name" value="DmpA"/>
    <property type="match status" value="1"/>
</dbReference>
<keyword evidence="2" id="KW-0645">Protease</keyword>
<comment type="similarity">
    <text evidence="1">Belongs to the peptidase S58 family.</text>
</comment>
<evidence type="ECO:0000256" key="1">
    <source>
        <dbReference type="ARBA" id="ARBA00007068"/>
    </source>
</evidence>
<keyword evidence="2" id="KW-0031">Aminopeptidase</keyword>
<gene>
    <name evidence="2" type="ORF">BEL07_06980</name>
</gene>
<dbReference type="Gene3D" id="3.60.70.12">
    <property type="entry name" value="L-amino peptidase D-ALA esterase/amidase"/>
    <property type="match status" value="1"/>
</dbReference>
<dbReference type="Pfam" id="PF03576">
    <property type="entry name" value="Peptidase_S58"/>
    <property type="match status" value="1"/>
</dbReference>
<dbReference type="SUPFAM" id="SSF56266">
    <property type="entry name" value="DmpA/ArgJ-like"/>
    <property type="match status" value="1"/>
</dbReference>
<dbReference type="EMBL" id="MCHX01000012">
    <property type="protein sequence ID" value="OFJ54485.1"/>
    <property type="molecule type" value="Genomic_DNA"/>
</dbReference>
<dbReference type="AlphaFoldDB" id="A0A1E8Q7Q2"/>
<dbReference type="PANTHER" id="PTHR36512">
    <property type="entry name" value="D-AMINOPEPTIDASE"/>
    <property type="match status" value="1"/>
</dbReference>